<evidence type="ECO:0000256" key="1">
    <source>
        <dbReference type="ARBA" id="ARBA00022723"/>
    </source>
</evidence>
<feature type="domain" description="C2H2-type" evidence="7">
    <location>
        <begin position="1146"/>
        <end position="1173"/>
    </location>
</feature>
<feature type="domain" description="C2H2-type" evidence="7">
    <location>
        <begin position="1268"/>
        <end position="1295"/>
    </location>
</feature>
<feature type="domain" description="C2H2-type" evidence="7">
    <location>
        <begin position="409"/>
        <end position="437"/>
    </location>
</feature>
<feature type="domain" description="C2H2-type" evidence="7">
    <location>
        <begin position="1241"/>
        <end position="1268"/>
    </location>
</feature>
<feature type="domain" description="C2H2-type" evidence="7">
    <location>
        <begin position="1432"/>
        <end position="1460"/>
    </location>
</feature>
<feature type="domain" description="C2H2-type" evidence="7">
    <location>
        <begin position="1296"/>
        <end position="1323"/>
    </location>
</feature>
<accession>A0ABR1BF97</accession>
<feature type="domain" description="C2H2-type" evidence="7">
    <location>
        <begin position="1462"/>
        <end position="1490"/>
    </location>
</feature>
<evidence type="ECO:0000256" key="4">
    <source>
        <dbReference type="ARBA" id="ARBA00022833"/>
    </source>
</evidence>
<feature type="compositionally biased region" description="Basic and acidic residues" evidence="6">
    <location>
        <begin position="703"/>
        <end position="717"/>
    </location>
</feature>
<feature type="region of interest" description="Disordered" evidence="6">
    <location>
        <begin position="948"/>
        <end position="975"/>
    </location>
</feature>
<protein>
    <recommendedName>
        <fullName evidence="7">C2H2-type domain-containing protein</fullName>
    </recommendedName>
</protein>
<feature type="region of interest" description="Disordered" evidence="6">
    <location>
        <begin position="1370"/>
        <end position="1406"/>
    </location>
</feature>
<dbReference type="SUPFAM" id="SSF57667">
    <property type="entry name" value="beta-beta-alpha zinc fingers"/>
    <property type="match status" value="14"/>
</dbReference>
<dbReference type="InterPro" id="IPR036236">
    <property type="entry name" value="Znf_C2H2_sf"/>
</dbReference>
<evidence type="ECO:0000256" key="6">
    <source>
        <dbReference type="SAM" id="MobiDB-lite"/>
    </source>
</evidence>
<dbReference type="Proteomes" id="UP001359485">
    <property type="component" value="Unassembled WGS sequence"/>
</dbReference>
<feature type="domain" description="C2H2-type" evidence="7">
    <location>
        <begin position="1491"/>
        <end position="1518"/>
    </location>
</feature>
<evidence type="ECO:0000313" key="9">
    <source>
        <dbReference type="Proteomes" id="UP001359485"/>
    </source>
</evidence>
<keyword evidence="2" id="KW-0677">Repeat</keyword>
<keyword evidence="3 5" id="KW-0863">Zinc-finger</keyword>
<feature type="domain" description="C2H2-type" evidence="7">
    <location>
        <begin position="494"/>
        <end position="522"/>
    </location>
</feature>
<proteinExistence type="predicted"/>
<dbReference type="SMART" id="SM00355">
    <property type="entry name" value="ZnF_C2H2"/>
    <property type="match status" value="33"/>
</dbReference>
<feature type="domain" description="C2H2-type" evidence="7">
    <location>
        <begin position="858"/>
        <end position="885"/>
    </location>
</feature>
<feature type="domain" description="C2H2-type" evidence="7">
    <location>
        <begin position="1519"/>
        <end position="1546"/>
    </location>
</feature>
<keyword evidence="9" id="KW-1185">Reference proteome</keyword>
<dbReference type="PROSITE" id="PS50157">
    <property type="entry name" value="ZINC_FINGER_C2H2_2"/>
    <property type="match status" value="24"/>
</dbReference>
<dbReference type="EMBL" id="JAWJWF010000001">
    <property type="protein sequence ID" value="KAK6642106.1"/>
    <property type="molecule type" value="Genomic_DNA"/>
</dbReference>
<dbReference type="PANTHER" id="PTHR24381">
    <property type="entry name" value="ZINC FINGER PROTEIN"/>
    <property type="match status" value="1"/>
</dbReference>
<feature type="region of interest" description="Disordered" evidence="6">
    <location>
        <begin position="646"/>
        <end position="666"/>
    </location>
</feature>
<feature type="compositionally biased region" description="Basic and acidic residues" evidence="6">
    <location>
        <begin position="674"/>
        <end position="685"/>
    </location>
</feature>
<feature type="domain" description="C2H2-type" evidence="7">
    <location>
        <begin position="886"/>
        <end position="913"/>
    </location>
</feature>
<keyword evidence="1" id="KW-0479">Metal-binding</keyword>
<feature type="domain" description="C2H2-type" evidence="7">
    <location>
        <begin position="1177"/>
        <end position="1205"/>
    </location>
</feature>
<feature type="compositionally biased region" description="Acidic residues" evidence="6">
    <location>
        <begin position="38"/>
        <end position="51"/>
    </location>
</feature>
<name>A0ABR1BF97_POLSC</name>
<feature type="region of interest" description="Disordered" evidence="6">
    <location>
        <begin position="1344"/>
        <end position="1363"/>
    </location>
</feature>
<feature type="domain" description="C2H2-type" evidence="7">
    <location>
        <begin position="438"/>
        <end position="465"/>
    </location>
</feature>
<evidence type="ECO:0000256" key="3">
    <source>
        <dbReference type="ARBA" id="ARBA00022771"/>
    </source>
</evidence>
<feature type="region of interest" description="Disordered" evidence="6">
    <location>
        <begin position="674"/>
        <end position="693"/>
    </location>
</feature>
<feature type="domain" description="C2H2-type" evidence="7">
    <location>
        <begin position="466"/>
        <end position="493"/>
    </location>
</feature>
<evidence type="ECO:0000313" key="8">
    <source>
        <dbReference type="EMBL" id="KAK6642106.1"/>
    </source>
</evidence>
<keyword evidence="4" id="KW-0862">Zinc</keyword>
<evidence type="ECO:0000259" key="7">
    <source>
        <dbReference type="PROSITE" id="PS50157"/>
    </source>
</evidence>
<dbReference type="PROSITE" id="PS00028">
    <property type="entry name" value="ZINC_FINGER_C2H2_1"/>
    <property type="match status" value="24"/>
</dbReference>
<dbReference type="InterPro" id="IPR013087">
    <property type="entry name" value="Znf_C2H2_type"/>
</dbReference>
<feature type="domain" description="C2H2-type" evidence="7">
    <location>
        <begin position="1547"/>
        <end position="1574"/>
    </location>
</feature>
<organism evidence="8 9">
    <name type="scientific">Polyplax serrata</name>
    <name type="common">Common mouse louse</name>
    <dbReference type="NCBI Taxonomy" id="468196"/>
    <lineage>
        <taxon>Eukaryota</taxon>
        <taxon>Metazoa</taxon>
        <taxon>Ecdysozoa</taxon>
        <taxon>Arthropoda</taxon>
        <taxon>Hexapoda</taxon>
        <taxon>Insecta</taxon>
        <taxon>Pterygota</taxon>
        <taxon>Neoptera</taxon>
        <taxon>Paraneoptera</taxon>
        <taxon>Psocodea</taxon>
        <taxon>Troctomorpha</taxon>
        <taxon>Phthiraptera</taxon>
        <taxon>Anoplura</taxon>
        <taxon>Polyplacidae</taxon>
        <taxon>Polyplax</taxon>
    </lineage>
</organism>
<feature type="domain" description="C2H2-type" evidence="7">
    <location>
        <begin position="830"/>
        <end position="857"/>
    </location>
</feature>
<feature type="compositionally biased region" description="Low complexity" evidence="6">
    <location>
        <begin position="949"/>
        <end position="961"/>
    </location>
</feature>
<feature type="region of interest" description="Disordered" evidence="6">
    <location>
        <begin position="1"/>
        <end position="59"/>
    </location>
</feature>
<gene>
    <name evidence="8" type="ORF">RUM44_013829</name>
</gene>
<feature type="domain" description="C2H2-type" evidence="7">
    <location>
        <begin position="1603"/>
        <end position="1628"/>
    </location>
</feature>
<feature type="region of interest" description="Disordered" evidence="6">
    <location>
        <begin position="703"/>
        <end position="765"/>
    </location>
</feature>
<feature type="compositionally biased region" description="Basic and acidic residues" evidence="6">
    <location>
        <begin position="728"/>
        <end position="737"/>
    </location>
</feature>
<dbReference type="Gene3D" id="3.30.160.60">
    <property type="entry name" value="Classic Zinc Finger"/>
    <property type="match status" value="21"/>
</dbReference>
<evidence type="ECO:0000256" key="5">
    <source>
        <dbReference type="PROSITE-ProRule" id="PRU00042"/>
    </source>
</evidence>
<feature type="domain" description="C2H2-type" evidence="7">
    <location>
        <begin position="1117"/>
        <end position="1145"/>
    </location>
</feature>
<evidence type="ECO:0000256" key="2">
    <source>
        <dbReference type="ARBA" id="ARBA00022737"/>
    </source>
</evidence>
<dbReference type="PANTHER" id="PTHR24381:SF458">
    <property type="entry name" value="ZINC FINGER PROTEIN 585B"/>
    <property type="match status" value="1"/>
</dbReference>
<reference evidence="8 9" key="1">
    <citation type="submission" date="2023-09" db="EMBL/GenBank/DDBJ databases">
        <title>Genomes of two closely related lineages of the louse Polyplax serrata with different host specificities.</title>
        <authorList>
            <person name="Martinu J."/>
            <person name="Tarabai H."/>
            <person name="Stefka J."/>
            <person name="Hypsa V."/>
        </authorList>
    </citation>
    <scope>NUCLEOTIDE SEQUENCE [LARGE SCALE GENOMIC DNA]</scope>
    <source>
        <strain evidence="8">98ZLc_SE</strain>
    </source>
</reference>
<feature type="compositionally biased region" description="Basic and acidic residues" evidence="6">
    <location>
        <begin position="1387"/>
        <end position="1406"/>
    </location>
</feature>
<comment type="caution">
    <text evidence="8">The sequence shown here is derived from an EMBL/GenBank/DDBJ whole genome shotgun (WGS) entry which is preliminary data.</text>
</comment>
<feature type="domain" description="C2H2-type" evidence="7">
    <location>
        <begin position="1575"/>
        <end position="1602"/>
    </location>
</feature>
<dbReference type="Pfam" id="PF00096">
    <property type="entry name" value="zf-C2H2"/>
    <property type="match status" value="8"/>
</dbReference>
<feature type="domain" description="C2H2-type" evidence="7">
    <location>
        <begin position="380"/>
        <end position="408"/>
    </location>
</feature>
<sequence length="1628" mass="188026">MLLMKLYDSVEDGFEETEVKIEGTEDDNQEEETLRTGEEEEEEEVADEQEGDGVTNMDDVEIEYLEEKYLTDTNDEDDEEREDFMTTGDMTQVEGEEHVLITSEGETTAVILPKGIKVEEAWEVDGEELPFMLVGAEGEEVLEEVSEDMPDDGEDVVICSFCNKPIRSDGFEEHLRLIHTFKYCDLCNTEVKEKFFKAHMKSHEESKVFCELCNKLVRKQDFITHYKKHQGLDTVDKREKVNRKVCDICGYQVEGKGTLNKHMREKHDEGQNYCDLCEKYVWIKCYDKHVKDVHEDREDFCMTCQKWFKYYKTHMRTSHKDVIRFCDYCQVDIEAAGFDVHMSTVHSKQSRLCETCNKEFFEFVCYKNHVRNIHLKVKSYKCSECDFTTAYRTSMDKHILGTHTRNQKYVCEICAKEFIVKDNLRKHIRMIHNGQQKSVCTYCGKVCHANRELINHVRLHTGDLPYQCEFCLRKFPKKWTLDNHRRIHTGEKPYKCTHCDSAFGTSAQMKIHEFREHGVEKYRHRTEVPSLVIRSEQVEDGGKGRTVGVTKTDEKVCEKEKGVEIVISTSTSGKSGVVEGLGCVDPSGMDTAAVAGRYGKKQCLECGKVVLRKNYLTHTKCSTSEQKAELEDSSACFDYLQVEVTSPSNPSEATTAPPVADNEMKDHGCVNVKEETSGRTEFKEEWGEDDSEPLATIKVAEARHRQKRGEVKTRNCDSSETAVEGPEESLKISKVKNESSSGTKIKIPKPPKVPNKQAVNSKPPKRDRVLKPQFIDCEVCGKSVQRRKFKLHMMVHNGEKPHLCDTCGKSFTWKFALVTHKRVHSGEKPYLCKHCGQSFRSSSRFAEHSTIHTGRRSYVCERCALAFRTSGRLKRHLRIHTGEKPYICSFCERGFSESYNLKQHRRLHTGEKPPHVCYVCSQAFIRKKMLIDHLRIRHGVTHPSLEALQQQQQEQQSQQQEPSHEQPPPPPQIRQVLVDTQRPDGADTFIECGGNSNENTILSLTLSYEDQKGFNKTFPKYMTEALNHFRILISQQVVQNVWVGKEKEEGPGKSGRSDIEIEKKGIEYEKQQNVRFEEKFDAEESTKVCKNSMKAKRKSKNEKEEGEENLRQAKMLKHCDICHKPFRYVSSLVSHKKSEHPDRTKFTCPECGEEVSRWALYEKHLRNHRESVKPNTVKCDICHKDFDYINSLLRHRQLLHPSVVPYKCTICSHVSPLYKDYKYHMQIDHKESGVKLSLSCLICEVCGKDFLCHYSLLSHRKFHRSPQYECKICQKRFKAKKSLQGHERLHTGEKPYSCDTCGKAFPGKSYLANHVTVHTGQKPHVCAVCGKAFSKKWNLSDRHISREEEKSHSPAQLSREREAGVTDIELKVEGEQNVQNSGNNSLEELKEKSETKSGSAEEKGQTIKSLERNIREVKTMEEGINGEKRSLYRCTHCPKVYPSQGGLSYHKHIYHSEQYTPPVCDICGKTFRIQKYLESHKNTVHFKQKDQLCDLCGKGFGSKYGLKLHKIWHRGEKNFFCDVCGRRFSTAGKVNTHKQVHGGPKNYICEICSRAFRWKNSLLTHIRTHSGERPYMCDHCSRTFSAMWNLQQHIRIHTGERPYKCEICDKTFALNASLKEHRSRYHKT</sequence>
<feature type="domain" description="C2H2-type" evidence="7">
    <location>
        <begin position="802"/>
        <end position="829"/>
    </location>
</feature>
<feature type="domain" description="C2H2-type" evidence="7">
    <location>
        <begin position="915"/>
        <end position="943"/>
    </location>
</feature>
<feature type="domain" description="C2H2-type" evidence="7">
    <location>
        <begin position="351"/>
        <end position="379"/>
    </location>
</feature>